<dbReference type="Pfam" id="PF00501">
    <property type="entry name" value="AMP-binding"/>
    <property type="match status" value="1"/>
</dbReference>
<accession>A0A540V226</accession>
<reference evidence="2 3" key="1">
    <citation type="submission" date="2019-06" db="EMBL/GenBank/DDBJ databases">
        <title>Metagenome assembled Genome of Spiribacter salinus SL48-SHIP from the microbial mat of Salt Lake 48 (Novosibirsk region, Russia).</title>
        <authorList>
            <person name="Shipova A."/>
            <person name="Rozanov A.S."/>
            <person name="Bryanskaya A.V."/>
            <person name="Peltek S.E."/>
        </authorList>
    </citation>
    <scope>NUCLEOTIDE SEQUENCE [LARGE SCALE GENOMIC DNA]</scope>
    <source>
        <strain evidence="2">SL48-SHIP-2</strain>
    </source>
</reference>
<evidence type="ECO:0000313" key="2">
    <source>
        <dbReference type="EMBL" id="TQE90815.1"/>
    </source>
</evidence>
<protein>
    <submittedName>
        <fullName evidence="2">AMP-binding protein</fullName>
    </submittedName>
</protein>
<dbReference type="InterPro" id="IPR050237">
    <property type="entry name" value="ATP-dep_AMP-bd_enzyme"/>
</dbReference>
<dbReference type="InterPro" id="IPR000873">
    <property type="entry name" value="AMP-dep_synth/lig_dom"/>
</dbReference>
<dbReference type="EMBL" id="VIFK01000709">
    <property type="protein sequence ID" value="TQE90815.1"/>
    <property type="molecule type" value="Genomic_DNA"/>
</dbReference>
<proteinExistence type="predicted"/>
<dbReference type="SUPFAM" id="SSF56801">
    <property type="entry name" value="Acetyl-CoA synthetase-like"/>
    <property type="match status" value="1"/>
</dbReference>
<evidence type="ECO:0000259" key="1">
    <source>
        <dbReference type="Pfam" id="PF00501"/>
    </source>
</evidence>
<comment type="caution">
    <text evidence="2">The sequence shown here is derived from an EMBL/GenBank/DDBJ whole genome shotgun (WGS) entry which is preliminary data.</text>
</comment>
<dbReference type="Gene3D" id="3.40.50.12780">
    <property type="entry name" value="N-terminal domain of ligase-like"/>
    <property type="match status" value="1"/>
</dbReference>
<feature type="non-terminal residue" evidence="2">
    <location>
        <position position="212"/>
    </location>
</feature>
<sequence length="212" mass="22984">MAFMAPSPPAAHSPDIMPRAMCRKSPAPYNRLSQLSRDPFMRSLIHELVRHRADMNPTAEALGYRESGITYEQLAGDVVTFASALREADIAADERVAVYLEKRPEAVAGLFGAAAAGGAFVPVNPLLKPAQVGHILRDCNVRALVTSSSRLEGLTETLRHCPDLHTAITVDGEAGAEGHWQIIPWHKLPRVDADLPRRTDSDLAAILYTSGS</sequence>
<dbReference type="Proteomes" id="UP000315400">
    <property type="component" value="Unassembled WGS sequence"/>
</dbReference>
<dbReference type="PANTHER" id="PTHR43767:SF1">
    <property type="entry name" value="NONRIBOSOMAL PEPTIDE SYNTHASE PES1 (EUROFUNG)-RELATED"/>
    <property type="match status" value="1"/>
</dbReference>
<dbReference type="AlphaFoldDB" id="A0A540V226"/>
<gene>
    <name evidence="2" type="ORF">FKY71_20340</name>
</gene>
<evidence type="ECO:0000313" key="3">
    <source>
        <dbReference type="Proteomes" id="UP000315400"/>
    </source>
</evidence>
<name>A0A540V226_9GAMM</name>
<dbReference type="InterPro" id="IPR042099">
    <property type="entry name" value="ANL_N_sf"/>
</dbReference>
<feature type="domain" description="AMP-dependent synthetase/ligase" evidence="1">
    <location>
        <begin position="50"/>
        <end position="212"/>
    </location>
</feature>
<dbReference type="PANTHER" id="PTHR43767">
    <property type="entry name" value="LONG-CHAIN-FATTY-ACID--COA LIGASE"/>
    <property type="match status" value="1"/>
</dbReference>
<organism evidence="2 3">
    <name type="scientific">Spiribacter salinus</name>
    <dbReference type="NCBI Taxonomy" id="1335746"/>
    <lineage>
        <taxon>Bacteria</taxon>
        <taxon>Pseudomonadati</taxon>
        <taxon>Pseudomonadota</taxon>
        <taxon>Gammaproteobacteria</taxon>
        <taxon>Chromatiales</taxon>
        <taxon>Ectothiorhodospiraceae</taxon>
        <taxon>Spiribacter</taxon>
    </lineage>
</organism>